<dbReference type="InterPro" id="IPR021109">
    <property type="entry name" value="Peptidase_aspartic_dom_sf"/>
</dbReference>
<protein>
    <recommendedName>
        <fullName evidence="2">CCHC-type domain-containing protein</fullName>
    </recommendedName>
</protein>
<dbReference type="Gene3D" id="2.40.70.10">
    <property type="entry name" value="Acid Proteases"/>
    <property type="match status" value="1"/>
</dbReference>
<dbReference type="Pfam" id="PF08284">
    <property type="entry name" value="RVP_2"/>
    <property type="match status" value="1"/>
</dbReference>
<dbReference type="AlphaFoldDB" id="A0A1R1YTB3"/>
<name>A0A1R1YTB3_9FUNG</name>
<evidence type="ECO:0000313" key="4">
    <source>
        <dbReference type="Proteomes" id="UP000187429"/>
    </source>
</evidence>
<organism evidence="3 4">
    <name type="scientific">Smittium culicis</name>
    <dbReference type="NCBI Taxonomy" id="133412"/>
    <lineage>
        <taxon>Eukaryota</taxon>
        <taxon>Fungi</taxon>
        <taxon>Fungi incertae sedis</taxon>
        <taxon>Zoopagomycota</taxon>
        <taxon>Kickxellomycotina</taxon>
        <taxon>Harpellomycetes</taxon>
        <taxon>Harpellales</taxon>
        <taxon>Legeriomycetaceae</taxon>
        <taxon>Smittium</taxon>
    </lineage>
</organism>
<dbReference type="GO" id="GO:0003676">
    <property type="term" value="F:nucleic acid binding"/>
    <property type="evidence" value="ECO:0007669"/>
    <property type="project" value="InterPro"/>
</dbReference>
<evidence type="ECO:0000259" key="2">
    <source>
        <dbReference type="PROSITE" id="PS50158"/>
    </source>
</evidence>
<gene>
    <name evidence="3" type="ORF">AYI69_g337</name>
</gene>
<accession>A0A1R1YTB3</accession>
<dbReference type="SUPFAM" id="SSF50630">
    <property type="entry name" value="Acid proteases"/>
    <property type="match status" value="1"/>
</dbReference>
<comment type="caution">
    <text evidence="3">The sequence shown here is derived from an EMBL/GenBank/DDBJ whole genome shotgun (WGS) entry which is preliminary data.</text>
</comment>
<sequence>MDVMKKFIDRFDGLSLNLLNREKELESLIKSTQEKLQNKNYSKYKCFNCDKYGHSAEYCKNPPRNRQFKDNNYFKNNSENEVNKDLNCLEFDFDKNEVFMAENININDISAKPNKRTRIVEPEPTRIEIAEYADKPKIQSRKPATIKISQDTIPYSIGKYLTNSKADLSYSQLLQVAPSAVLDTGAACSVMLTALIKEIGLEVDSESYQTVITADGTRHSTLGVVSQVPIEIANYDFPCDVLIMDLKKPILILVTEWFSKYNAILDLKSKELILENPVLEVVLKLYKINPKIILRDEYEVFGVGVSKEAINKLSIPNTFSDLLNKYSSLFASEILEITQTEATENSIEI</sequence>
<dbReference type="GO" id="GO:0008270">
    <property type="term" value="F:zinc ion binding"/>
    <property type="evidence" value="ECO:0007669"/>
    <property type="project" value="UniProtKB-KW"/>
</dbReference>
<keyword evidence="1" id="KW-0479">Metal-binding</keyword>
<keyword evidence="4" id="KW-1185">Reference proteome</keyword>
<evidence type="ECO:0000313" key="3">
    <source>
        <dbReference type="EMBL" id="OMJ30133.1"/>
    </source>
</evidence>
<dbReference type="InterPro" id="IPR036875">
    <property type="entry name" value="Znf_CCHC_sf"/>
</dbReference>
<dbReference type="OrthoDB" id="2285352at2759"/>
<dbReference type="SUPFAM" id="SSF57756">
    <property type="entry name" value="Retrovirus zinc finger-like domains"/>
    <property type="match status" value="1"/>
</dbReference>
<feature type="domain" description="CCHC-type" evidence="2">
    <location>
        <begin position="45"/>
        <end position="61"/>
    </location>
</feature>
<dbReference type="InterPro" id="IPR001878">
    <property type="entry name" value="Znf_CCHC"/>
</dbReference>
<dbReference type="Proteomes" id="UP000187429">
    <property type="component" value="Unassembled WGS sequence"/>
</dbReference>
<dbReference type="CDD" id="cd00303">
    <property type="entry name" value="retropepsin_like"/>
    <property type="match status" value="1"/>
</dbReference>
<keyword evidence="1" id="KW-0862">Zinc</keyword>
<reference evidence="4" key="1">
    <citation type="submission" date="2017-01" db="EMBL/GenBank/DDBJ databases">
        <authorList>
            <person name="Wang Y."/>
            <person name="White M."/>
            <person name="Kvist S."/>
            <person name="Moncalvo J.-M."/>
        </authorList>
    </citation>
    <scope>NUCLEOTIDE SEQUENCE [LARGE SCALE GENOMIC DNA]</scope>
    <source>
        <strain evidence="4">ID-206-W2</strain>
    </source>
</reference>
<dbReference type="PROSITE" id="PS50158">
    <property type="entry name" value="ZF_CCHC"/>
    <property type="match status" value="1"/>
</dbReference>
<dbReference type="EMBL" id="LSSM01000076">
    <property type="protein sequence ID" value="OMJ30133.1"/>
    <property type="molecule type" value="Genomic_DNA"/>
</dbReference>
<evidence type="ECO:0000256" key="1">
    <source>
        <dbReference type="PROSITE-ProRule" id="PRU00047"/>
    </source>
</evidence>
<keyword evidence="1" id="KW-0863">Zinc-finger</keyword>
<proteinExistence type="predicted"/>
<dbReference type="Gene3D" id="4.10.60.10">
    <property type="entry name" value="Zinc finger, CCHC-type"/>
    <property type="match status" value="1"/>
</dbReference>